<feature type="region of interest" description="Disordered" evidence="1">
    <location>
        <begin position="200"/>
        <end position="334"/>
    </location>
</feature>
<accession>A0A167NKB0</accession>
<feature type="compositionally biased region" description="Low complexity" evidence="1">
    <location>
        <begin position="208"/>
        <end position="221"/>
    </location>
</feature>
<sequence>MLPSYTGSMSIDSNDASDSLSIGDAGSSQDIGVQLASLTGLSTITVGEILEKYQNNVDLLKHILIAKTQEDKRRTAEEIRLAEEARLQNKYLDFELNHHRRSRSEPSFSQDLHHEPSADPLMLPNTSDIDTSWLSSLQAGSDISAMSPFATGSSLHDFNSPPSPSQSIILPSPYMSFDVPFSNLSLSVASSPEPIELAQSLTMSPKASESQASSPGSSSLSKTRYKRRSFTETLRPEGRNKLSGKSIRKSRKSITPPLEEEEENKAKDKQDNEEVSPQSLDHNTVMEALRAKLRRSSQNQKSSKERTPPASSTSVLFLDLHSRRKTFPGRRNQS</sequence>
<gene>
    <name evidence="2" type="ORF">PHYBLDRAFT_143113</name>
</gene>
<dbReference type="InParanoid" id="A0A167NKB0"/>
<protein>
    <submittedName>
        <fullName evidence="2">Uncharacterized protein</fullName>
    </submittedName>
</protein>
<dbReference type="Proteomes" id="UP000077315">
    <property type="component" value="Unassembled WGS sequence"/>
</dbReference>
<name>A0A167NKB0_PHYB8</name>
<proteinExistence type="predicted"/>
<evidence type="ECO:0000313" key="2">
    <source>
        <dbReference type="EMBL" id="OAD76130.1"/>
    </source>
</evidence>
<dbReference type="AlphaFoldDB" id="A0A167NKB0"/>
<keyword evidence="3" id="KW-1185">Reference proteome</keyword>
<dbReference type="EMBL" id="KV440976">
    <property type="protein sequence ID" value="OAD76130.1"/>
    <property type="molecule type" value="Genomic_DNA"/>
</dbReference>
<evidence type="ECO:0000256" key="1">
    <source>
        <dbReference type="SAM" id="MobiDB-lite"/>
    </source>
</evidence>
<evidence type="ECO:0000313" key="3">
    <source>
        <dbReference type="Proteomes" id="UP000077315"/>
    </source>
</evidence>
<organism evidence="2 3">
    <name type="scientific">Phycomyces blakesleeanus (strain ATCC 8743b / DSM 1359 / FGSC 10004 / NBRC 33097 / NRRL 1555)</name>
    <dbReference type="NCBI Taxonomy" id="763407"/>
    <lineage>
        <taxon>Eukaryota</taxon>
        <taxon>Fungi</taxon>
        <taxon>Fungi incertae sedis</taxon>
        <taxon>Mucoromycota</taxon>
        <taxon>Mucoromycotina</taxon>
        <taxon>Mucoromycetes</taxon>
        <taxon>Mucorales</taxon>
        <taxon>Phycomycetaceae</taxon>
        <taxon>Phycomyces</taxon>
    </lineage>
</organism>
<dbReference type="OrthoDB" id="2272836at2759"/>
<feature type="region of interest" description="Disordered" evidence="1">
    <location>
        <begin position="102"/>
        <end position="125"/>
    </location>
</feature>
<reference evidence="3" key="1">
    <citation type="submission" date="2015-06" db="EMBL/GenBank/DDBJ databases">
        <title>Expansion of signal transduction pathways in fungi by whole-genome duplication.</title>
        <authorList>
            <consortium name="DOE Joint Genome Institute"/>
            <person name="Corrochano L.M."/>
            <person name="Kuo A."/>
            <person name="Marcet-Houben M."/>
            <person name="Polaino S."/>
            <person name="Salamov A."/>
            <person name="Villalobos J.M."/>
            <person name="Alvarez M.I."/>
            <person name="Avalos J."/>
            <person name="Benito E.P."/>
            <person name="Benoit I."/>
            <person name="Burger G."/>
            <person name="Camino L.P."/>
            <person name="Canovas D."/>
            <person name="Cerda-Olmedo E."/>
            <person name="Cheng J.-F."/>
            <person name="Dominguez A."/>
            <person name="Elias M."/>
            <person name="Eslava A.P."/>
            <person name="Glaser F."/>
            <person name="Grimwood J."/>
            <person name="Gutierrez G."/>
            <person name="Heitman J."/>
            <person name="Henrissat B."/>
            <person name="Iturriaga E.A."/>
            <person name="Lang B.F."/>
            <person name="Lavin J.L."/>
            <person name="Lee S."/>
            <person name="Li W."/>
            <person name="Lindquist E."/>
            <person name="Lopez-Garcia S."/>
            <person name="Luque E.M."/>
            <person name="Marcos A.T."/>
            <person name="Martin J."/>
            <person name="McCluskey K."/>
            <person name="Medina H.R."/>
            <person name="Miralles-Duran A."/>
            <person name="Miyazaki A."/>
            <person name="Munoz-Torres E."/>
            <person name="Oguiza J.A."/>
            <person name="Ohm R."/>
            <person name="Olmedo M."/>
            <person name="Orejas M."/>
            <person name="Ortiz-Castellanos L."/>
            <person name="Pisabarro A.G."/>
            <person name="Rodriguez-Romero J."/>
            <person name="Ruiz-Herrera J."/>
            <person name="Ruiz-Vazquez R."/>
            <person name="Sanz C."/>
            <person name="Schackwitz W."/>
            <person name="Schmutz J."/>
            <person name="Shahriari M."/>
            <person name="Shelest E."/>
            <person name="Silva-Franco F."/>
            <person name="Soanes D."/>
            <person name="Syed K."/>
            <person name="Tagua V.G."/>
            <person name="Talbot N.J."/>
            <person name="Thon M."/>
            <person name="De vries R.P."/>
            <person name="Wiebenga A."/>
            <person name="Yadav J.S."/>
            <person name="Braun E.L."/>
            <person name="Baker S."/>
            <person name="Garre V."/>
            <person name="Horwitz B."/>
            <person name="Torres-Martinez S."/>
            <person name="Idnurm A."/>
            <person name="Herrera-Estrella A."/>
            <person name="Gabaldon T."/>
            <person name="Grigoriev I.V."/>
        </authorList>
    </citation>
    <scope>NUCLEOTIDE SEQUENCE [LARGE SCALE GENOMIC DNA]</scope>
    <source>
        <strain evidence="3">NRRL 1555(-)</strain>
    </source>
</reference>
<feature type="compositionally biased region" description="Basic residues" evidence="1">
    <location>
        <begin position="322"/>
        <end position="334"/>
    </location>
</feature>
<dbReference type="VEuPathDB" id="FungiDB:PHYBLDRAFT_143113"/>
<dbReference type="RefSeq" id="XP_018294170.1">
    <property type="nucleotide sequence ID" value="XM_018430937.1"/>
</dbReference>
<dbReference type="GeneID" id="28991843"/>
<feature type="region of interest" description="Disordered" evidence="1">
    <location>
        <begin position="1"/>
        <end position="22"/>
    </location>
</feature>